<evidence type="ECO:0000256" key="1">
    <source>
        <dbReference type="SAM" id="Phobius"/>
    </source>
</evidence>
<feature type="transmembrane region" description="Helical" evidence="1">
    <location>
        <begin position="46"/>
        <end position="70"/>
    </location>
</feature>
<accession>A0A1H7WPP0</accession>
<dbReference type="RefSeq" id="WP_091412563.1">
    <property type="nucleotide sequence ID" value="NZ_FOAB01000011.1"/>
</dbReference>
<evidence type="ECO:0000313" key="2">
    <source>
        <dbReference type="EMBL" id="SEM23546.1"/>
    </source>
</evidence>
<keyword evidence="1" id="KW-1133">Transmembrane helix</keyword>
<keyword evidence="1" id="KW-0812">Transmembrane</keyword>
<dbReference type="OrthoDB" id="1164558at2"/>
<reference evidence="2 3" key="1">
    <citation type="submission" date="2016-10" db="EMBL/GenBank/DDBJ databases">
        <authorList>
            <person name="de Groot N.N."/>
        </authorList>
    </citation>
    <scope>NUCLEOTIDE SEQUENCE [LARGE SCALE GENOMIC DNA]</scope>
    <source>
        <strain evidence="2 3">DSM 25232</strain>
    </source>
</reference>
<protein>
    <submittedName>
        <fullName evidence="2">Uncharacterized protein</fullName>
    </submittedName>
</protein>
<keyword evidence="3" id="KW-1185">Reference proteome</keyword>
<dbReference type="AlphaFoldDB" id="A0A1H7WPP0"/>
<gene>
    <name evidence="2" type="ORF">SAMN04487910_4506</name>
</gene>
<feature type="transmembrane region" description="Helical" evidence="1">
    <location>
        <begin position="12"/>
        <end position="34"/>
    </location>
</feature>
<sequence length="114" mass="12833">MEADITQIIIQLLMGLAYAIPTLFFIVISIYYLLKMGSQIDGILILIGNVIIFLCIVIGRILFIQFAFYQQWEGNMYSYITTAISIVSVIGSILFAIGIFLLMKKVIKTKSLTL</sequence>
<feature type="transmembrane region" description="Helical" evidence="1">
    <location>
        <begin position="76"/>
        <end position="102"/>
    </location>
</feature>
<keyword evidence="1" id="KW-0472">Membrane</keyword>
<dbReference type="EMBL" id="FOAB01000011">
    <property type="protein sequence ID" value="SEM23546.1"/>
    <property type="molecule type" value="Genomic_DNA"/>
</dbReference>
<organism evidence="2 3">
    <name type="scientific">Aquimarina amphilecti</name>
    <dbReference type="NCBI Taxonomy" id="1038014"/>
    <lineage>
        <taxon>Bacteria</taxon>
        <taxon>Pseudomonadati</taxon>
        <taxon>Bacteroidota</taxon>
        <taxon>Flavobacteriia</taxon>
        <taxon>Flavobacteriales</taxon>
        <taxon>Flavobacteriaceae</taxon>
        <taxon>Aquimarina</taxon>
    </lineage>
</organism>
<dbReference type="Proteomes" id="UP000198521">
    <property type="component" value="Unassembled WGS sequence"/>
</dbReference>
<evidence type="ECO:0000313" key="3">
    <source>
        <dbReference type="Proteomes" id="UP000198521"/>
    </source>
</evidence>
<dbReference type="STRING" id="1038014.SAMN04487910_4506"/>
<proteinExistence type="predicted"/>
<name>A0A1H7WPP0_AQUAM</name>